<dbReference type="PROSITE" id="PS50977">
    <property type="entry name" value="HTH_TETR_2"/>
    <property type="match status" value="1"/>
</dbReference>
<dbReference type="PANTHER" id="PTHR30055">
    <property type="entry name" value="HTH-TYPE TRANSCRIPTIONAL REGULATOR RUTR"/>
    <property type="match status" value="1"/>
</dbReference>
<dbReference type="SUPFAM" id="SSF46689">
    <property type="entry name" value="Homeodomain-like"/>
    <property type="match status" value="1"/>
</dbReference>
<keyword evidence="2 4" id="KW-0238">DNA-binding</keyword>
<dbReference type="InterPro" id="IPR023772">
    <property type="entry name" value="DNA-bd_HTH_TetR-type_CS"/>
</dbReference>
<dbReference type="Proteomes" id="UP001595683">
    <property type="component" value="Unassembled WGS sequence"/>
</dbReference>
<keyword evidence="1" id="KW-0805">Transcription regulation</keyword>
<dbReference type="Gene3D" id="1.10.10.60">
    <property type="entry name" value="Homeodomain-like"/>
    <property type="match status" value="1"/>
</dbReference>
<dbReference type="InterPro" id="IPR050109">
    <property type="entry name" value="HTH-type_TetR-like_transc_reg"/>
</dbReference>
<evidence type="ECO:0000313" key="8">
    <source>
        <dbReference type="Proteomes" id="UP001595683"/>
    </source>
</evidence>
<evidence type="ECO:0000256" key="4">
    <source>
        <dbReference type="PROSITE-ProRule" id="PRU00335"/>
    </source>
</evidence>
<feature type="domain" description="HTH tetR-type" evidence="6">
    <location>
        <begin position="52"/>
        <end position="112"/>
    </location>
</feature>
<evidence type="ECO:0000256" key="3">
    <source>
        <dbReference type="ARBA" id="ARBA00023163"/>
    </source>
</evidence>
<feature type="compositionally biased region" description="Basic and acidic residues" evidence="5">
    <location>
        <begin position="13"/>
        <end position="34"/>
    </location>
</feature>
<dbReference type="PRINTS" id="PR00455">
    <property type="entry name" value="HTHTETR"/>
</dbReference>
<proteinExistence type="predicted"/>
<evidence type="ECO:0000256" key="2">
    <source>
        <dbReference type="ARBA" id="ARBA00023125"/>
    </source>
</evidence>
<accession>A0ABV7VA55</accession>
<dbReference type="RefSeq" id="WP_191325729.1">
    <property type="nucleotide sequence ID" value="NZ_BMZP01000021.1"/>
</dbReference>
<dbReference type="PROSITE" id="PS01081">
    <property type="entry name" value="HTH_TETR_1"/>
    <property type="match status" value="1"/>
</dbReference>
<dbReference type="EMBL" id="JBHRYE010000051">
    <property type="protein sequence ID" value="MFC3673737.1"/>
    <property type="molecule type" value="Genomic_DNA"/>
</dbReference>
<dbReference type="Gene3D" id="1.10.357.10">
    <property type="entry name" value="Tetracycline Repressor, domain 2"/>
    <property type="match status" value="1"/>
</dbReference>
<feature type="region of interest" description="Disordered" evidence="5">
    <location>
        <begin position="1"/>
        <end position="46"/>
    </location>
</feature>
<keyword evidence="3" id="KW-0804">Transcription</keyword>
<dbReference type="PANTHER" id="PTHR30055:SF234">
    <property type="entry name" value="HTH-TYPE TRANSCRIPTIONAL REGULATOR BETI"/>
    <property type="match status" value="1"/>
</dbReference>
<gene>
    <name evidence="7" type="ORF">ACFOOT_20135</name>
</gene>
<evidence type="ECO:0000259" key="6">
    <source>
        <dbReference type="PROSITE" id="PS50977"/>
    </source>
</evidence>
<protein>
    <submittedName>
        <fullName evidence="7">TetR/AcrR family transcriptional regulator</fullName>
    </submittedName>
</protein>
<dbReference type="InterPro" id="IPR036271">
    <property type="entry name" value="Tet_transcr_reg_TetR-rel_C_sf"/>
</dbReference>
<sequence length="237" mass="26580">MPKKTTDIAVAEPRPKSAEDSEQVTKTKRAERQPRSAPSHRSANARLRKRALQTKDLLVSTAKALFLEYGYAATTIDNIADAAAVSRASFYTYFSSKMEIMIVAGTDARDTSCALLKQLGEIDSGNLQAGIETWIDKYFRFLERDGGYILTWQQAALKDPALRKLGMEGSQRASRVLAEALQQLGARGSQSDLLIRSLALRSMLDRFWYHWWLTVTPHERQDVLRNLATMILATISI</sequence>
<dbReference type="InterPro" id="IPR009057">
    <property type="entry name" value="Homeodomain-like_sf"/>
</dbReference>
<dbReference type="SUPFAM" id="SSF48498">
    <property type="entry name" value="Tetracyclin repressor-like, C-terminal domain"/>
    <property type="match status" value="1"/>
</dbReference>
<comment type="caution">
    <text evidence="7">The sequence shown here is derived from an EMBL/GenBank/DDBJ whole genome shotgun (WGS) entry which is preliminary data.</text>
</comment>
<evidence type="ECO:0000313" key="7">
    <source>
        <dbReference type="EMBL" id="MFC3673737.1"/>
    </source>
</evidence>
<dbReference type="Pfam" id="PF00440">
    <property type="entry name" value="TetR_N"/>
    <property type="match status" value="1"/>
</dbReference>
<keyword evidence="8" id="KW-1185">Reference proteome</keyword>
<feature type="DNA-binding region" description="H-T-H motif" evidence="4">
    <location>
        <begin position="75"/>
        <end position="94"/>
    </location>
</feature>
<evidence type="ECO:0000256" key="1">
    <source>
        <dbReference type="ARBA" id="ARBA00023015"/>
    </source>
</evidence>
<reference evidence="8" key="1">
    <citation type="journal article" date="2019" name="Int. J. Syst. Evol. Microbiol.">
        <title>The Global Catalogue of Microorganisms (GCM) 10K type strain sequencing project: providing services to taxonomists for standard genome sequencing and annotation.</title>
        <authorList>
            <consortium name="The Broad Institute Genomics Platform"/>
            <consortium name="The Broad Institute Genome Sequencing Center for Infectious Disease"/>
            <person name="Wu L."/>
            <person name="Ma J."/>
        </authorList>
    </citation>
    <scope>NUCLEOTIDE SEQUENCE [LARGE SCALE GENOMIC DNA]</scope>
    <source>
        <strain evidence="8">KCTC 42224</strain>
    </source>
</reference>
<dbReference type="InterPro" id="IPR001647">
    <property type="entry name" value="HTH_TetR"/>
</dbReference>
<organism evidence="7 8">
    <name type="scientific">Novosphingobium pokkalii</name>
    <dbReference type="NCBI Taxonomy" id="1770194"/>
    <lineage>
        <taxon>Bacteria</taxon>
        <taxon>Pseudomonadati</taxon>
        <taxon>Pseudomonadota</taxon>
        <taxon>Alphaproteobacteria</taxon>
        <taxon>Sphingomonadales</taxon>
        <taxon>Sphingomonadaceae</taxon>
        <taxon>Novosphingobium</taxon>
    </lineage>
</organism>
<evidence type="ECO:0000256" key="5">
    <source>
        <dbReference type="SAM" id="MobiDB-lite"/>
    </source>
</evidence>
<name>A0ABV7VA55_9SPHN</name>